<reference evidence="2" key="5">
    <citation type="journal article" date="2021" name="G3 (Bethesda)">
        <title>Aegilops tauschii genome assembly Aet v5.0 features greater sequence contiguity and improved annotation.</title>
        <authorList>
            <person name="Wang L."/>
            <person name="Zhu T."/>
            <person name="Rodriguez J.C."/>
            <person name="Deal K.R."/>
            <person name="Dubcovsky J."/>
            <person name="McGuire P.E."/>
            <person name="Lux T."/>
            <person name="Spannagl M."/>
            <person name="Mayer K.F.X."/>
            <person name="Baldrich P."/>
            <person name="Meyers B.C."/>
            <person name="Huo N."/>
            <person name="Gu Y.Q."/>
            <person name="Zhou H."/>
            <person name="Devos K.M."/>
            <person name="Bennetzen J.L."/>
            <person name="Unver T."/>
            <person name="Budak H."/>
            <person name="Gulick P.J."/>
            <person name="Galiba G."/>
            <person name="Kalapos B."/>
            <person name="Nelson D.R."/>
            <person name="Li P."/>
            <person name="You F.M."/>
            <person name="Luo M.C."/>
            <person name="Dvorak J."/>
        </authorList>
    </citation>
    <scope>NUCLEOTIDE SEQUENCE [LARGE SCALE GENOMIC DNA]</scope>
    <source>
        <strain evidence="2">cv. AL8/78</strain>
    </source>
</reference>
<organism evidence="2 3">
    <name type="scientific">Aegilops tauschii subsp. strangulata</name>
    <name type="common">Goatgrass</name>
    <dbReference type="NCBI Taxonomy" id="200361"/>
    <lineage>
        <taxon>Eukaryota</taxon>
        <taxon>Viridiplantae</taxon>
        <taxon>Streptophyta</taxon>
        <taxon>Embryophyta</taxon>
        <taxon>Tracheophyta</taxon>
        <taxon>Spermatophyta</taxon>
        <taxon>Magnoliopsida</taxon>
        <taxon>Liliopsida</taxon>
        <taxon>Poales</taxon>
        <taxon>Poaceae</taxon>
        <taxon>BOP clade</taxon>
        <taxon>Pooideae</taxon>
        <taxon>Triticodae</taxon>
        <taxon>Triticeae</taxon>
        <taxon>Triticinae</taxon>
        <taxon>Aegilops</taxon>
    </lineage>
</organism>
<dbReference type="EnsemblPlants" id="AET4Gv20760500.2">
    <property type="protein sequence ID" value="AET4Gv20760500.2"/>
    <property type="gene ID" value="AET4Gv20760500"/>
</dbReference>
<evidence type="ECO:0000313" key="2">
    <source>
        <dbReference type="EnsemblPlants" id="AET4Gv20760500.2"/>
    </source>
</evidence>
<dbReference type="Gramene" id="AET4Gv20760500.2">
    <property type="protein sequence ID" value="AET4Gv20760500.2"/>
    <property type="gene ID" value="AET4Gv20760500"/>
</dbReference>
<dbReference type="AlphaFoldDB" id="A0A453J1N9"/>
<name>A0A453J1N9_AEGTS</name>
<reference evidence="2" key="4">
    <citation type="submission" date="2019-03" db="UniProtKB">
        <authorList>
            <consortium name="EnsemblPlants"/>
        </authorList>
    </citation>
    <scope>IDENTIFICATION</scope>
</reference>
<feature type="region of interest" description="Disordered" evidence="1">
    <location>
        <begin position="1"/>
        <end position="77"/>
    </location>
</feature>
<reference evidence="3" key="2">
    <citation type="journal article" date="2017" name="Nat. Plants">
        <title>The Aegilops tauschii genome reveals multiple impacts of transposons.</title>
        <authorList>
            <person name="Zhao G."/>
            <person name="Zou C."/>
            <person name="Li K."/>
            <person name="Wang K."/>
            <person name="Li T."/>
            <person name="Gao L."/>
            <person name="Zhang X."/>
            <person name="Wang H."/>
            <person name="Yang Z."/>
            <person name="Liu X."/>
            <person name="Jiang W."/>
            <person name="Mao L."/>
            <person name="Kong X."/>
            <person name="Jiao Y."/>
            <person name="Jia J."/>
        </authorList>
    </citation>
    <scope>NUCLEOTIDE SEQUENCE [LARGE SCALE GENOMIC DNA]</scope>
    <source>
        <strain evidence="3">cv. AL8/78</strain>
    </source>
</reference>
<dbReference type="Proteomes" id="UP000015105">
    <property type="component" value="Chromosome 4D"/>
</dbReference>
<sequence length="89" mass="9617">IQASNTGPPPWCRSCRRGSGPTLPHRPLRRTESAEPPLPHRPCSASLHRAAGDAQQHRPSVRGQVASPPPTPNPTPTGLNLNLFLLCYL</sequence>
<protein>
    <submittedName>
        <fullName evidence="2">Uncharacterized protein</fullName>
    </submittedName>
</protein>
<reference evidence="2" key="3">
    <citation type="journal article" date="2017" name="Nature">
        <title>Genome sequence of the progenitor of the wheat D genome Aegilops tauschii.</title>
        <authorList>
            <person name="Luo M.C."/>
            <person name="Gu Y.Q."/>
            <person name="Puiu D."/>
            <person name="Wang H."/>
            <person name="Twardziok S.O."/>
            <person name="Deal K.R."/>
            <person name="Huo N."/>
            <person name="Zhu T."/>
            <person name="Wang L."/>
            <person name="Wang Y."/>
            <person name="McGuire P.E."/>
            <person name="Liu S."/>
            <person name="Long H."/>
            <person name="Ramasamy R.K."/>
            <person name="Rodriguez J.C."/>
            <person name="Van S.L."/>
            <person name="Yuan L."/>
            <person name="Wang Z."/>
            <person name="Xia Z."/>
            <person name="Xiao L."/>
            <person name="Anderson O.D."/>
            <person name="Ouyang S."/>
            <person name="Liang Y."/>
            <person name="Zimin A.V."/>
            <person name="Pertea G."/>
            <person name="Qi P."/>
            <person name="Bennetzen J.L."/>
            <person name="Dai X."/>
            <person name="Dawson M.W."/>
            <person name="Muller H.G."/>
            <person name="Kugler K."/>
            <person name="Rivarola-Duarte L."/>
            <person name="Spannagl M."/>
            <person name="Mayer K.F.X."/>
            <person name="Lu F.H."/>
            <person name="Bevan M.W."/>
            <person name="Leroy P."/>
            <person name="Li P."/>
            <person name="You F.M."/>
            <person name="Sun Q."/>
            <person name="Liu Z."/>
            <person name="Lyons E."/>
            <person name="Wicker T."/>
            <person name="Salzberg S.L."/>
            <person name="Devos K.M."/>
            <person name="Dvorak J."/>
        </authorList>
    </citation>
    <scope>NUCLEOTIDE SEQUENCE [LARGE SCALE GENOMIC DNA]</scope>
    <source>
        <strain evidence="2">cv. AL8/78</strain>
    </source>
</reference>
<reference evidence="3" key="1">
    <citation type="journal article" date="2014" name="Science">
        <title>Ancient hybridizations among the ancestral genomes of bread wheat.</title>
        <authorList>
            <consortium name="International Wheat Genome Sequencing Consortium,"/>
            <person name="Marcussen T."/>
            <person name="Sandve S.R."/>
            <person name="Heier L."/>
            <person name="Spannagl M."/>
            <person name="Pfeifer M."/>
            <person name="Jakobsen K.S."/>
            <person name="Wulff B.B."/>
            <person name="Steuernagel B."/>
            <person name="Mayer K.F."/>
            <person name="Olsen O.A."/>
        </authorList>
    </citation>
    <scope>NUCLEOTIDE SEQUENCE [LARGE SCALE GENOMIC DNA]</scope>
    <source>
        <strain evidence="3">cv. AL8/78</strain>
    </source>
</reference>
<keyword evidence="3" id="KW-1185">Reference proteome</keyword>
<proteinExistence type="predicted"/>
<evidence type="ECO:0000256" key="1">
    <source>
        <dbReference type="SAM" id="MobiDB-lite"/>
    </source>
</evidence>
<evidence type="ECO:0000313" key="3">
    <source>
        <dbReference type="Proteomes" id="UP000015105"/>
    </source>
</evidence>
<accession>A0A453J1N9</accession>